<evidence type="ECO:0000313" key="1">
    <source>
        <dbReference type="EMBL" id="CAG8518285.1"/>
    </source>
</evidence>
<dbReference type="AlphaFoldDB" id="A0A9N9A590"/>
<dbReference type="OrthoDB" id="2487686at2759"/>
<sequence length="309" mass="36044">MESEHIVTKTHIDTCAVELKHIFGTFVNDHIDDSMMNFIALEHIIKAFSEVHNDNSIVKSEHIFENHIDNSIIDSEALAKYMNNNIVGSVQTFENYIDNSILKPEHTVKYSIVVCKFDKDDLGLIKKLHDNELRTKDIFFVLASVSSKYIHKPDVYNMISYYIALKDIYGTKQDQDDEFIQEIFWAYHSIFSEFIVKLAYDDSLETYYIEQELTVLWRQFPEAKSYMCETWILYKNNWLVPFTKHNINLDIKSSQHVESLYNKLKECAQLASDTFNVPVIVFGTGPAISLLFLSYNQKPSHCRKPIILQ</sequence>
<accession>A0A9N9A590</accession>
<comment type="caution">
    <text evidence="1">The sequence shown here is derived from an EMBL/GenBank/DDBJ whole genome shotgun (WGS) entry which is preliminary data.</text>
</comment>
<proteinExistence type="predicted"/>
<dbReference type="Proteomes" id="UP000789759">
    <property type="component" value="Unassembled WGS sequence"/>
</dbReference>
<keyword evidence="2" id="KW-1185">Reference proteome</keyword>
<protein>
    <submittedName>
        <fullName evidence="1">19090_t:CDS:1</fullName>
    </submittedName>
</protein>
<dbReference type="EMBL" id="CAJVQA010001543">
    <property type="protein sequence ID" value="CAG8518285.1"/>
    <property type="molecule type" value="Genomic_DNA"/>
</dbReference>
<reference evidence="1" key="1">
    <citation type="submission" date="2021-06" db="EMBL/GenBank/DDBJ databases">
        <authorList>
            <person name="Kallberg Y."/>
            <person name="Tangrot J."/>
            <person name="Rosling A."/>
        </authorList>
    </citation>
    <scope>NUCLEOTIDE SEQUENCE</scope>
    <source>
        <strain evidence="1">FL966</strain>
    </source>
</reference>
<evidence type="ECO:0000313" key="2">
    <source>
        <dbReference type="Proteomes" id="UP000789759"/>
    </source>
</evidence>
<gene>
    <name evidence="1" type="ORF">CPELLU_LOCUS3256</name>
</gene>
<organism evidence="1 2">
    <name type="scientific">Cetraspora pellucida</name>
    <dbReference type="NCBI Taxonomy" id="1433469"/>
    <lineage>
        <taxon>Eukaryota</taxon>
        <taxon>Fungi</taxon>
        <taxon>Fungi incertae sedis</taxon>
        <taxon>Mucoromycota</taxon>
        <taxon>Glomeromycotina</taxon>
        <taxon>Glomeromycetes</taxon>
        <taxon>Diversisporales</taxon>
        <taxon>Gigasporaceae</taxon>
        <taxon>Cetraspora</taxon>
    </lineage>
</organism>
<name>A0A9N9A590_9GLOM</name>